<feature type="transmembrane region" description="Helical" evidence="10">
    <location>
        <begin position="765"/>
        <end position="783"/>
    </location>
</feature>
<feature type="transmembrane region" description="Helical" evidence="10">
    <location>
        <begin position="278"/>
        <end position="299"/>
    </location>
</feature>
<keyword evidence="8" id="KW-0675">Receptor</keyword>
<gene>
    <name evidence="12" type="primary">LOC107273319</name>
</gene>
<dbReference type="GeneID" id="107273319"/>
<dbReference type="RefSeq" id="XP_024946412.1">
    <property type="nucleotide sequence ID" value="XM_025090644.1"/>
</dbReference>
<accession>A0AAJ7RTR0</accession>
<evidence type="ECO:0000256" key="7">
    <source>
        <dbReference type="ARBA" id="ARBA00023136"/>
    </source>
</evidence>
<feature type="transmembrane region" description="Helical" evidence="10">
    <location>
        <begin position="375"/>
        <end position="396"/>
    </location>
</feature>
<feature type="transmembrane region" description="Helical" evidence="10">
    <location>
        <begin position="699"/>
        <end position="721"/>
    </location>
</feature>
<sequence>MHILPLCFTIFQFCGFWRPINYTSWSKFLYNCYTVFVTFCIYSFTLSQAINSITVLDDVNNLTNNTFMLVTMISVCCKIANILVKREAVINAINMFLENFEDLVEQKIKKKYDLIAWFVYRIDNVYIKLIEVDLFLSFLYVNRSVTRNYSILVTITAICYIVIPLVINDIEKRVLPNRAWYPYDLSSLTLFWLTYVHQSFALASAAFINVANDTFIPGLMIQNCAQLEILEHRVEKLIILTRSKKTENETKKEYKEILEKCILYHNRIIKITKIIEKIFDPVIFVQFLVTVLTLCSSVFQLSRHSILSVEIIRLILYLICMLFQLFFYCHHGNQLLLKSVEVGNDLYKMDWLSLSPSRRKDLLMIMIRTNKPIQLTLGGIITLSLSAYMSILKASYSAFNLLQPTSGKSVGYQRMVYKMDILPLCFTIFQFCGFWRPINYTSWSKFLYNCYTVFVTFCIYSFTLSQAINSITVLDDVNNLTNNTFMLVTMISVCCKIANILVKREAVINAINMFLENFEDLVEQKIKKKYDLIAWSVTRNYSILVTITVICYIVIPLVINDIEKRVLPNRAWYPYDLSSLTLFWLSYVHQSFALASAAFINVANDTFIPGLMIQNCAQLEILEHRVEKLIILTRSKKTENETKKEYKEILEKCIRYHNRIIKFAKIIEKMFEPVIFVQFFVTVLTLCSSMYQLSRHSTLIVEIINLIFYLISMLFQLFFYCHRGNELFLKSIEVGDNLYKMDWLSLRPSRRKDLLIIMIRTNKPIQLTIGGIITLSFSAYISILKASYSVFNLLQQTSEK</sequence>
<feature type="transmembrane region" description="Helical" evidence="10">
    <location>
        <begin position="674"/>
        <end position="693"/>
    </location>
</feature>
<evidence type="ECO:0000256" key="10">
    <source>
        <dbReference type="SAM" id="Phobius"/>
    </source>
</evidence>
<evidence type="ECO:0000256" key="8">
    <source>
        <dbReference type="ARBA" id="ARBA00023170"/>
    </source>
</evidence>
<feature type="transmembrane region" description="Helical" evidence="10">
    <location>
        <begin position="446"/>
        <end position="464"/>
    </location>
</feature>
<name>A0AAJ7RTR0_CEPCN</name>
<evidence type="ECO:0000256" key="1">
    <source>
        <dbReference type="ARBA" id="ARBA00004651"/>
    </source>
</evidence>
<dbReference type="Proteomes" id="UP000694920">
    <property type="component" value="Unplaced"/>
</dbReference>
<feature type="transmembrane region" description="Helical" evidence="10">
    <location>
        <begin position="311"/>
        <end position="329"/>
    </location>
</feature>
<evidence type="ECO:0000256" key="3">
    <source>
        <dbReference type="ARBA" id="ARBA00022606"/>
    </source>
</evidence>
<evidence type="ECO:0000256" key="6">
    <source>
        <dbReference type="ARBA" id="ARBA00022989"/>
    </source>
</evidence>
<feature type="transmembrane region" description="Helical" evidence="10">
    <location>
        <begin position="28"/>
        <end position="46"/>
    </location>
</feature>
<keyword evidence="4 10" id="KW-0812">Transmembrane</keyword>
<dbReference type="PANTHER" id="PTHR21137">
    <property type="entry name" value="ODORANT RECEPTOR"/>
    <property type="match status" value="1"/>
</dbReference>
<evidence type="ECO:0000256" key="4">
    <source>
        <dbReference type="ARBA" id="ARBA00022692"/>
    </source>
</evidence>
<dbReference type="GO" id="GO:0005549">
    <property type="term" value="F:odorant binding"/>
    <property type="evidence" value="ECO:0007669"/>
    <property type="project" value="InterPro"/>
</dbReference>
<feature type="transmembrane region" description="Helical" evidence="10">
    <location>
        <begin position="416"/>
        <end position="434"/>
    </location>
</feature>
<dbReference type="Pfam" id="PF02949">
    <property type="entry name" value="7tm_6"/>
    <property type="match status" value="2"/>
</dbReference>
<feature type="transmembrane region" description="Helical" evidence="10">
    <location>
        <begin position="66"/>
        <end position="84"/>
    </location>
</feature>
<evidence type="ECO:0000256" key="9">
    <source>
        <dbReference type="ARBA" id="ARBA00023224"/>
    </source>
</evidence>
<evidence type="ECO:0000256" key="2">
    <source>
        <dbReference type="ARBA" id="ARBA00022475"/>
    </source>
</evidence>
<feature type="transmembrane region" description="Helical" evidence="10">
    <location>
        <begin position="579"/>
        <end position="603"/>
    </location>
</feature>
<keyword evidence="11" id="KW-1185">Reference proteome</keyword>
<feature type="transmembrane region" description="Helical" evidence="10">
    <location>
        <begin position="149"/>
        <end position="167"/>
    </location>
</feature>
<dbReference type="InterPro" id="IPR004117">
    <property type="entry name" value="7tm6_olfct_rcpt"/>
</dbReference>
<dbReference type="GO" id="GO:0007165">
    <property type="term" value="P:signal transduction"/>
    <property type="evidence" value="ECO:0007669"/>
    <property type="project" value="UniProtKB-KW"/>
</dbReference>
<keyword evidence="5" id="KW-0552">Olfaction</keyword>
<evidence type="ECO:0000256" key="5">
    <source>
        <dbReference type="ARBA" id="ARBA00022725"/>
    </source>
</evidence>
<dbReference type="AlphaFoldDB" id="A0AAJ7RTR0"/>
<keyword evidence="6 10" id="KW-1133">Transmembrane helix</keyword>
<keyword evidence="3" id="KW-0716">Sensory transduction</keyword>
<keyword evidence="2" id="KW-1003">Cell membrane</keyword>
<keyword evidence="9" id="KW-0807">Transducer</keyword>
<comment type="subcellular location">
    <subcellularLocation>
        <location evidence="1">Cell membrane</location>
        <topology evidence="1">Multi-pass membrane protein</topology>
    </subcellularLocation>
</comment>
<feature type="transmembrane region" description="Helical" evidence="10">
    <location>
        <begin position="541"/>
        <end position="559"/>
    </location>
</feature>
<dbReference type="PANTHER" id="PTHR21137:SF3">
    <property type="entry name" value="ODORANT RECEPTOR 30A-RELATED"/>
    <property type="match status" value="1"/>
</dbReference>
<protein>
    <submittedName>
        <fullName evidence="12">Uncharacterized protein LOC107273319</fullName>
    </submittedName>
</protein>
<dbReference type="KEGG" id="ccin:107273319"/>
<evidence type="ECO:0000313" key="11">
    <source>
        <dbReference type="Proteomes" id="UP000694920"/>
    </source>
</evidence>
<feature type="transmembrane region" description="Helical" evidence="10">
    <location>
        <begin position="187"/>
        <end position="211"/>
    </location>
</feature>
<dbReference type="GO" id="GO:0005886">
    <property type="term" value="C:plasma membrane"/>
    <property type="evidence" value="ECO:0007669"/>
    <property type="project" value="UniProtKB-SubCell"/>
</dbReference>
<dbReference type="GO" id="GO:0004984">
    <property type="term" value="F:olfactory receptor activity"/>
    <property type="evidence" value="ECO:0007669"/>
    <property type="project" value="InterPro"/>
</dbReference>
<proteinExistence type="predicted"/>
<evidence type="ECO:0000313" key="12">
    <source>
        <dbReference type="RefSeq" id="XP_024946412.1"/>
    </source>
</evidence>
<feature type="transmembrane region" description="Helical" evidence="10">
    <location>
        <begin position="484"/>
        <end position="502"/>
    </location>
</feature>
<reference evidence="12" key="1">
    <citation type="submission" date="2025-08" db="UniProtKB">
        <authorList>
            <consortium name="RefSeq"/>
        </authorList>
    </citation>
    <scope>IDENTIFICATION</scope>
</reference>
<organism evidence="11 12">
    <name type="scientific">Cephus cinctus</name>
    <name type="common">Wheat stem sawfly</name>
    <dbReference type="NCBI Taxonomy" id="211228"/>
    <lineage>
        <taxon>Eukaryota</taxon>
        <taxon>Metazoa</taxon>
        <taxon>Ecdysozoa</taxon>
        <taxon>Arthropoda</taxon>
        <taxon>Hexapoda</taxon>
        <taxon>Insecta</taxon>
        <taxon>Pterygota</taxon>
        <taxon>Neoptera</taxon>
        <taxon>Endopterygota</taxon>
        <taxon>Hymenoptera</taxon>
        <taxon>Cephoidea</taxon>
        <taxon>Cephidae</taxon>
        <taxon>Cephus</taxon>
    </lineage>
</organism>
<keyword evidence="7 10" id="KW-0472">Membrane</keyword>